<evidence type="ECO:0008006" key="3">
    <source>
        <dbReference type="Google" id="ProtNLM"/>
    </source>
</evidence>
<evidence type="ECO:0000313" key="1">
    <source>
        <dbReference type="EMBL" id="EFI97807.1"/>
    </source>
</evidence>
<protein>
    <recommendedName>
        <fullName evidence="3">F-box domain-containing protein</fullName>
    </recommendedName>
</protein>
<dbReference type="InParanoid" id="D8Q0S5"/>
<feature type="non-terminal residue" evidence="1">
    <location>
        <position position="411"/>
    </location>
</feature>
<dbReference type="GeneID" id="9590692"/>
<dbReference type="VEuPathDB" id="FungiDB:SCHCODRAFT_02224258"/>
<keyword evidence="2" id="KW-1185">Reference proteome</keyword>
<dbReference type="OMA" id="SINCNHE"/>
<gene>
    <name evidence="1" type="ORF">SCHCODRAFT_108012</name>
</gene>
<evidence type="ECO:0000313" key="2">
    <source>
        <dbReference type="Proteomes" id="UP000007431"/>
    </source>
</evidence>
<sequence length="411" mass="45602">MRGSARGHSLLLVFSSPIISGAPLGNDVHGSRAFVKLNSSPQTLLMGVDCIMPLVTIPLEIVEYIIQIIVAKYPIGSLGAPRNLRSLSLTCHSIRHLVLRAYLRDLAILTQWQWEGMLRLSSSIKARYSVYYQDGGLCWTKTLTIPSTCIALLNAHALSSLARLLQLTVDFTDEGLSTQHTRLKLIASNLASRSLTATHDQLTALTLTSMPRIDTSMLHLISRCFPLLVDLYISCTERLEDAWWCFEDSAGCTIHSPIPYVYADETHLATAFSHALKPLTNLSYLHLGIYLSDEDLLNAHSDEYHLSTGDEDPYGAVSGIAVCPYCLRYAERVRQREIRSSMLFAQNLKALRCVGWSSLFDNSIARSSATSPPSATCAERHTARPTIDRLSTVVWLDRVDDGRIQTCVHAQ</sequence>
<dbReference type="eggNOG" id="ENOG502SQJ0">
    <property type="taxonomic scope" value="Eukaryota"/>
</dbReference>
<dbReference type="Proteomes" id="UP000007431">
    <property type="component" value="Unassembled WGS sequence"/>
</dbReference>
<dbReference type="AlphaFoldDB" id="D8Q0S5"/>
<dbReference type="OrthoDB" id="3159295at2759"/>
<dbReference type="HOGENOM" id="CLU_669315_0_0_1"/>
<dbReference type="KEGG" id="scm:SCHCO_02224258"/>
<proteinExistence type="predicted"/>
<dbReference type="EMBL" id="GL377305">
    <property type="protein sequence ID" value="EFI97807.1"/>
    <property type="molecule type" value="Genomic_DNA"/>
</dbReference>
<accession>D8Q0S5</accession>
<organism evidence="2">
    <name type="scientific">Schizophyllum commune (strain H4-8 / FGSC 9210)</name>
    <name type="common">Split gill fungus</name>
    <dbReference type="NCBI Taxonomy" id="578458"/>
    <lineage>
        <taxon>Eukaryota</taxon>
        <taxon>Fungi</taxon>
        <taxon>Dikarya</taxon>
        <taxon>Basidiomycota</taxon>
        <taxon>Agaricomycotina</taxon>
        <taxon>Agaricomycetes</taxon>
        <taxon>Agaricomycetidae</taxon>
        <taxon>Agaricales</taxon>
        <taxon>Schizophyllaceae</taxon>
        <taxon>Schizophyllum</taxon>
    </lineage>
</organism>
<name>D8Q0S5_SCHCM</name>
<reference evidence="1 2" key="1">
    <citation type="journal article" date="2010" name="Nat. Biotechnol.">
        <title>Genome sequence of the model mushroom Schizophyllum commune.</title>
        <authorList>
            <person name="Ohm R.A."/>
            <person name="de Jong J.F."/>
            <person name="Lugones L.G."/>
            <person name="Aerts A."/>
            <person name="Kothe E."/>
            <person name="Stajich J.E."/>
            <person name="de Vries R.P."/>
            <person name="Record E."/>
            <person name="Levasseur A."/>
            <person name="Baker S.E."/>
            <person name="Bartholomew K.A."/>
            <person name="Coutinho P.M."/>
            <person name="Erdmann S."/>
            <person name="Fowler T.J."/>
            <person name="Gathman A.C."/>
            <person name="Lombard V."/>
            <person name="Henrissat B."/>
            <person name="Knabe N."/>
            <person name="Kuees U."/>
            <person name="Lilly W.W."/>
            <person name="Lindquist E."/>
            <person name="Lucas S."/>
            <person name="Magnuson J.K."/>
            <person name="Piumi F."/>
            <person name="Raudaskoski M."/>
            <person name="Salamov A."/>
            <person name="Schmutz J."/>
            <person name="Schwarze F.W.M.R."/>
            <person name="vanKuyk P.A."/>
            <person name="Horton J.S."/>
            <person name="Grigoriev I.V."/>
            <person name="Woesten H.A.B."/>
        </authorList>
    </citation>
    <scope>NUCLEOTIDE SEQUENCE [LARGE SCALE GENOMIC DNA]</scope>
    <source>
        <strain evidence="2">H4-8 / FGSC 9210</strain>
    </source>
</reference>
<dbReference type="RefSeq" id="XP_003032710.1">
    <property type="nucleotide sequence ID" value="XM_003032664.1"/>
</dbReference>